<feature type="chain" id="PRO_5030719439" evidence="5">
    <location>
        <begin position="23"/>
        <end position="293"/>
    </location>
</feature>
<evidence type="ECO:0000256" key="5">
    <source>
        <dbReference type="SAM" id="SignalP"/>
    </source>
</evidence>
<feature type="domain" description="ABC-type glycine betaine transport system substrate-binding" evidence="6">
    <location>
        <begin position="37"/>
        <end position="281"/>
    </location>
</feature>
<keyword evidence="2" id="KW-0813">Transport</keyword>
<evidence type="ECO:0000313" key="7">
    <source>
        <dbReference type="EMBL" id="MBB3185809.1"/>
    </source>
</evidence>
<dbReference type="GO" id="GO:0043190">
    <property type="term" value="C:ATP-binding cassette (ABC) transporter complex"/>
    <property type="evidence" value="ECO:0007669"/>
    <property type="project" value="InterPro"/>
</dbReference>
<gene>
    <name evidence="7" type="ORF">FHR95_003402</name>
</gene>
<dbReference type="GO" id="GO:0015226">
    <property type="term" value="F:carnitine transmembrane transporter activity"/>
    <property type="evidence" value="ECO:0007669"/>
    <property type="project" value="TreeGrafter"/>
</dbReference>
<reference evidence="7 8" key="1">
    <citation type="submission" date="2020-08" db="EMBL/GenBank/DDBJ databases">
        <title>Genomic Encyclopedia of Type Strains, Phase III (KMG-III): the genomes of soil and plant-associated and newly described type strains.</title>
        <authorList>
            <person name="Whitman W."/>
        </authorList>
    </citation>
    <scope>NUCLEOTIDE SEQUENCE [LARGE SCALE GENOMIC DNA]</scope>
    <source>
        <strain evidence="7 8">CECT 7341</strain>
    </source>
</reference>
<dbReference type="GO" id="GO:0005275">
    <property type="term" value="F:amine transmembrane transporter activity"/>
    <property type="evidence" value="ECO:0007669"/>
    <property type="project" value="TreeGrafter"/>
</dbReference>
<dbReference type="Proteomes" id="UP000563050">
    <property type="component" value="Unassembled WGS sequence"/>
</dbReference>
<dbReference type="Gene3D" id="3.40.190.10">
    <property type="entry name" value="Periplasmic binding protein-like II"/>
    <property type="match status" value="1"/>
</dbReference>
<keyword evidence="3" id="KW-1003">Cell membrane</keyword>
<organism evidence="7 8">
    <name type="scientific">Halomonas fontilapidosi</name>
    <dbReference type="NCBI Taxonomy" id="616675"/>
    <lineage>
        <taxon>Bacteria</taxon>
        <taxon>Pseudomonadati</taxon>
        <taxon>Pseudomonadota</taxon>
        <taxon>Gammaproteobacteria</taxon>
        <taxon>Oceanospirillales</taxon>
        <taxon>Halomonadaceae</taxon>
        <taxon>Halomonas</taxon>
    </lineage>
</organism>
<sequence length="293" mass="32512">MKLSRLSTTLLTVTMVATGAQAADQRPLTAEGVEDTTITFGMPAWTSTEAPTAIAAQILEETGYTVETKLLAQPAIFQGMKVEQIEFFMDAWLPHTEAARWNEYQDDLQKVATSYKDVPLGWVVPAYVEEETIGDLAGKADKFGGQVVTIGAGAGMVDISEKVMADDAYDLDGYEHAYTSEAAIMGVLREKIPNKTPFIITGWRPHSMFSQYDLKFLEDTQGHFQFDSVFVLSYQGIEDKYPRAYDIMSQWSISVAELEAMMAAYENNGTSFEASAAAWIEDNRERVDKMLGQ</sequence>
<dbReference type="PANTHER" id="PTHR47737:SF1">
    <property type="entry name" value="GLYCINE BETAINE_PROLINE BETAINE TRANSPORT SYSTEM PERMEASE PROTEIN PROW"/>
    <property type="match status" value="1"/>
</dbReference>
<dbReference type="EMBL" id="JACHXQ010000018">
    <property type="protein sequence ID" value="MBB3185809.1"/>
    <property type="molecule type" value="Genomic_DNA"/>
</dbReference>
<keyword evidence="5" id="KW-0732">Signal</keyword>
<comment type="subcellular location">
    <subcellularLocation>
        <location evidence="1">Cell membrane</location>
    </subcellularLocation>
</comment>
<accession>A0A7W5H0Q7</accession>
<dbReference type="GO" id="GO:0015871">
    <property type="term" value="P:choline transport"/>
    <property type="evidence" value="ECO:0007669"/>
    <property type="project" value="TreeGrafter"/>
</dbReference>
<proteinExistence type="predicted"/>
<evidence type="ECO:0000259" key="6">
    <source>
        <dbReference type="Pfam" id="PF04069"/>
    </source>
</evidence>
<evidence type="ECO:0000256" key="3">
    <source>
        <dbReference type="ARBA" id="ARBA00022475"/>
    </source>
</evidence>
<feature type="signal peptide" evidence="5">
    <location>
        <begin position="1"/>
        <end position="22"/>
    </location>
</feature>
<dbReference type="AlphaFoldDB" id="A0A7W5H0Q7"/>
<keyword evidence="8" id="KW-1185">Reference proteome</keyword>
<dbReference type="InterPro" id="IPR007210">
    <property type="entry name" value="ABC_Gly_betaine_transp_sub-bd"/>
</dbReference>
<evidence type="ECO:0000256" key="2">
    <source>
        <dbReference type="ARBA" id="ARBA00022448"/>
    </source>
</evidence>
<name>A0A7W5H0Q7_9GAMM</name>
<dbReference type="Pfam" id="PF04069">
    <property type="entry name" value="OpuAC"/>
    <property type="match status" value="1"/>
</dbReference>
<dbReference type="PANTHER" id="PTHR47737">
    <property type="entry name" value="GLYCINE BETAINE/PROLINE BETAINE TRANSPORT SYSTEM PERMEASE PROTEIN PROW"/>
    <property type="match status" value="1"/>
</dbReference>
<dbReference type="Gene3D" id="3.40.190.100">
    <property type="entry name" value="Glycine betaine-binding periplasmic protein, domain 2"/>
    <property type="match status" value="1"/>
</dbReference>
<dbReference type="GO" id="GO:0031460">
    <property type="term" value="P:glycine betaine transport"/>
    <property type="evidence" value="ECO:0007669"/>
    <property type="project" value="TreeGrafter"/>
</dbReference>
<evidence type="ECO:0000313" key="8">
    <source>
        <dbReference type="Proteomes" id="UP000563050"/>
    </source>
</evidence>
<dbReference type="SUPFAM" id="SSF53850">
    <property type="entry name" value="Periplasmic binding protein-like II"/>
    <property type="match status" value="1"/>
</dbReference>
<dbReference type="CDD" id="cd13639">
    <property type="entry name" value="PBP2_OpuAC_like"/>
    <property type="match status" value="1"/>
</dbReference>
<evidence type="ECO:0000256" key="4">
    <source>
        <dbReference type="ARBA" id="ARBA00023136"/>
    </source>
</evidence>
<comment type="caution">
    <text evidence="7">The sequence shown here is derived from an EMBL/GenBank/DDBJ whole genome shotgun (WGS) entry which is preliminary data.</text>
</comment>
<keyword evidence="4" id="KW-0472">Membrane</keyword>
<dbReference type="RefSeq" id="WP_183315285.1">
    <property type="nucleotide sequence ID" value="NZ_JACHXQ010000018.1"/>
</dbReference>
<evidence type="ECO:0000256" key="1">
    <source>
        <dbReference type="ARBA" id="ARBA00004236"/>
    </source>
</evidence>
<protein>
    <submittedName>
        <fullName evidence="7">Glycine betaine/proline transport system substrate-binding protein</fullName>
    </submittedName>
</protein>